<dbReference type="EMBL" id="JBHTMU010000016">
    <property type="protein sequence ID" value="MFD1342909.1"/>
    <property type="molecule type" value="Genomic_DNA"/>
</dbReference>
<organism evidence="1 2">
    <name type="scientific">Litorisediminicola beolgyonensis</name>
    <dbReference type="NCBI Taxonomy" id="1173614"/>
    <lineage>
        <taxon>Bacteria</taxon>
        <taxon>Pseudomonadati</taxon>
        <taxon>Pseudomonadota</taxon>
        <taxon>Alphaproteobacteria</taxon>
        <taxon>Rhodobacterales</taxon>
        <taxon>Paracoccaceae</taxon>
        <taxon>Litorisediminicola</taxon>
    </lineage>
</organism>
<proteinExistence type="predicted"/>
<keyword evidence="2" id="KW-1185">Reference proteome</keyword>
<dbReference type="Proteomes" id="UP001597135">
    <property type="component" value="Unassembled WGS sequence"/>
</dbReference>
<gene>
    <name evidence="1" type="ORF">ACFQ4E_10795</name>
</gene>
<evidence type="ECO:0000313" key="1">
    <source>
        <dbReference type="EMBL" id="MFD1342909.1"/>
    </source>
</evidence>
<reference evidence="2" key="1">
    <citation type="journal article" date="2019" name="Int. J. Syst. Evol. Microbiol.">
        <title>The Global Catalogue of Microorganisms (GCM) 10K type strain sequencing project: providing services to taxonomists for standard genome sequencing and annotation.</title>
        <authorList>
            <consortium name="The Broad Institute Genomics Platform"/>
            <consortium name="The Broad Institute Genome Sequencing Center for Infectious Disease"/>
            <person name="Wu L."/>
            <person name="Ma J."/>
        </authorList>
    </citation>
    <scope>NUCLEOTIDE SEQUENCE [LARGE SCALE GENOMIC DNA]</scope>
    <source>
        <strain evidence="2">CCUG 62953</strain>
    </source>
</reference>
<comment type="caution">
    <text evidence="1">The sequence shown here is derived from an EMBL/GenBank/DDBJ whole genome shotgun (WGS) entry which is preliminary data.</text>
</comment>
<name>A0ABW3ZIP7_9RHOB</name>
<evidence type="ECO:0000313" key="2">
    <source>
        <dbReference type="Proteomes" id="UP001597135"/>
    </source>
</evidence>
<dbReference type="RefSeq" id="WP_386803392.1">
    <property type="nucleotide sequence ID" value="NZ_JBHTMU010000016.1"/>
</dbReference>
<accession>A0ABW3ZIP7</accession>
<protein>
    <submittedName>
        <fullName evidence="1">Uncharacterized protein</fullName>
    </submittedName>
</protein>
<sequence length="98" mass="10765">MTDAPNLALTLTLAGQALAKIDRAGPRGASYVTYAEIEAMAAVLASVGLPAIQADQTIDDPRFLSSEWHPDRIRWRLAEIEERDRAAAFPTLTQDRED</sequence>